<comment type="caution">
    <text evidence="2">The sequence shown here is derived from an EMBL/GenBank/DDBJ whole genome shotgun (WGS) entry which is preliminary data.</text>
</comment>
<proteinExistence type="predicted"/>
<name>A0A9J5XQ42_SOLCO</name>
<evidence type="ECO:0000313" key="2">
    <source>
        <dbReference type="EMBL" id="KAG5590329.1"/>
    </source>
</evidence>
<sequence length="218" mass="24786">MDEPTNDEQSCSKYNTEVGDFTQRILDQSKTFQTIRGCSELVDITRHHKKQLPSLKRELKHQERRVPMRQRQHSTLSQMVKNAISLKAKELDQPSLLTTFVQDILIDLSECTVHQFINGPSNDHLVSMVELDYQMNLCRESTFPLLGVVDALVEPRESEIPATTTEPAGTTSLSTSVPTASTPYASTASRHYIVPITRVCLLKMQMTQLLQQFQPWVQ</sequence>
<evidence type="ECO:0000256" key="1">
    <source>
        <dbReference type="SAM" id="MobiDB-lite"/>
    </source>
</evidence>
<dbReference type="EMBL" id="JACXVP010000008">
    <property type="protein sequence ID" value="KAG5590329.1"/>
    <property type="molecule type" value="Genomic_DNA"/>
</dbReference>
<evidence type="ECO:0000313" key="3">
    <source>
        <dbReference type="Proteomes" id="UP000824120"/>
    </source>
</evidence>
<dbReference type="AlphaFoldDB" id="A0A9J5XQ42"/>
<dbReference type="Proteomes" id="UP000824120">
    <property type="component" value="Chromosome 8"/>
</dbReference>
<protein>
    <submittedName>
        <fullName evidence="2">Uncharacterized protein</fullName>
    </submittedName>
</protein>
<organism evidence="2 3">
    <name type="scientific">Solanum commersonii</name>
    <name type="common">Commerson's wild potato</name>
    <name type="synonym">Commerson's nightshade</name>
    <dbReference type="NCBI Taxonomy" id="4109"/>
    <lineage>
        <taxon>Eukaryota</taxon>
        <taxon>Viridiplantae</taxon>
        <taxon>Streptophyta</taxon>
        <taxon>Embryophyta</taxon>
        <taxon>Tracheophyta</taxon>
        <taxon>Spermatophyta</taxon>
        <taxon>Magnoliopsida</taxon>
        <taxon>eudicotyledons</taxon>
        <taxon>Gunneridae</taxon>
        <taxon>Pentapetalae</taxon>
        <taxon>asterids</taxon>
        <taxon>lamiids</taxon>
        <taxon>Solanales</taxon>
        <taxon>Solanaceae</taxon>
        <taxon>Solanoideae</taxon>
        <taxon>Solaneae</taxon>
        <taxon>Solanum</taxon>
    </lineage>
</organism>
<gene>
    <name evidence="2" type="ORF">H5410_040843</name>
</gene>
<accession>A0A9J5XQ42</accession>
<feature type="compositionally biased region" description="Polar residues" evidence="1">
    <location>
        <begin position="161"/>
        <end position="180"/>
    </location>
</feature>
<reference evidence="2 3" key="1">
    <citation type="submission" date="2020-09" db="EMBL/GenBank/DDBJ databases">
        <title>De no assembly of potato wild relative species, Solanum commersonii.</title>
        <authorList>
            <person name="Cho K."/>
        </authorList>
    </citation>
    <scope>NUCLEOTIDE SEQUENCE [LARGE SCALE GENOMIC DNA]</scope>
    <source>
        <strain evidence="2">LZ3.2</strain>
        <tissue evidence="2">Leaf</tissue>
    </source>
</reference>
<feature type="region of interest" description="Disordered" evidence="1">
    <location>
        <begin position="158"/>
        <end position="180"/>
    </location>
</feature>
<keyword evidence="3" id="KW-1185">Reference proteome</keyword>